<keyword evidence="3" id="KW-1185">Reference proteome</keyword>
<reference evidence="2" key="1">
    <citation type="submission" date="2020-11" db="EMBL/GenBank/DDBJ databases">
        <authorList>
            <person name="Tran Van P."/>
        </authorList>
    </citation>
    <scope>NUCLEOTIDE SEQUENCE</scope>
</reference>
<dbReference type="SUPFAM" id="SSF81296">
    <property type="entry name" value="E set domains"/>
    <property type="match status" value="1"/>
</dbReference>
<dbReference type="EMBL" id="OC923178">
    <property type="protein sequence ID" value="CAD7654685.1"/>
    <property type="molecule type" value="Genomic_DNA"/>
</dbReference>
<dbReference type="AlphaFoldDB" id="A0A7R9M6V2"/>
<feature type="domain" description="MD-2-related lipid-recognition" evidence="1">
    <location>
        <begin position="15"/>
        <end position="82"/>
    </location>
</feature>
<name>A0A7R9M6V2_9ACAR</name>
<evidence type="ECO:0000313" key="3">
    <source>
        <dbReference type="Proteomes" id="UP000728032"/>
    </source>
</evidence>
<evidence type="ECO:0000259" key="1">
    <source>
        <dbReference type="Pfam" id="PF02221"/>
    </source>
</evidence>
<protein>
    <recommendedName>
        <fullName evidence="1">MD-2-related lipid-recognition domain-containing protein</fullName>
    </recommendedName>
</protein>
<accession>A0A7R9M6V2</accession>
<proteinExistence type="predicted"/>
<dbReference type="Gene3D" id="2.60.40.770">
    <property type="match status" value="1"/>
</dbReference>
<gene>
    <name evidence="2" type="ORF">ONB1V03_LOCUS11330</name>
</gene>
<dbReference type="Pfam" id="PF02221">
    <property type="entry name" value="E1_DerP2_DerF2"/>
    <property type="match status" value="1"/>
</dbReference>
<sequence>MLTIYGILESGPAVFYTSADACNSDFTSLKCPLTKSSENMLEITLPVPKLHHQITPMNLDVLLYLQDTDGKNITCQRFPAKIQ</sequence>
<dbReference type="EMBL" id="CAJPVJ010008353">
    <property type="protein sequence ID" value="CAG2171872.1"/>
    <property type="molecule type" value="Genomic_DNA"/>
</dbReference>
<dbReference type="OrthoDB" id="6478838at2759"/>
<dbReference type="InterPro" id="IPR003172">
    <property type="entry name" value="ML_dom"/>
</dbReference>
<dbReference type="InterPro" id="IPR014756">
    <property type="entry name" value="Ig_E-set"/>
</dbReference>
<dbReference type="Proteomes" id="UP000728032">
    <property type="component" value="Unassembled WGS sequence"/>
</dbReference>
<organism evidence="2">
    <name type="scientific">Oppiella nova</name>
    <dbReference type="NCBI Taxonomy" id="334625"/>
    <lineage>
        <taxon>Eukaryota</taxon>
        <taxon>Metazoa</taxon>
        <taxon>Ecdysozoa</taxon>
        <taxon>Arthropoda</taxon>
        <taxon>Chelicerata</taxon>
        <taxon>Arachnida</taxon>
        <taxon>Acari</taxon>
        <taxon>Acariformes</taxon>
        <taxon>Sarcoptiformes</taxon>
        <taxon>Oribatida</taxon>
        <taxon>Brachypylina</taxon>
        <taxon>Oppioidea</taxon>
        <taxon>Oppiidae</taxon>
        <taxon>Oppiella</taxon>
    </lineage>
</organism>
<evidence type="ECO:0000313" key="2">
    <source>
        <dbReference type="EMBL" id="CAD7654685.1"/>
    </source>
</evidence>